<gene>
    <name evidence="3" type="ORF">AVEN_182583_1</name>
    <name evidence="1" type="ORF">AVEN_51586_1</name>
    <name evidence="2" type="ORF">AVEN_92184_1</name>
</gene>
<organism evidence="3 4">
    <name type="scientific">Araneus ventricosus</name>
    <name type="common">Orbweaver spider</name>
    <name type="synonym">Epeira ventricosa</name>
    <dbReference type="NCBI Taxonomy" id="182803"/>
    <lineage>
        <taxon>Eukaryota</taxon>
        <taxon>Metazoa</taxon>
        <taxon>Ecdysozoa</taxon>
        <taxon>Arthropoda</taxon>
        <taxon>Chelicerata</taxon>
        <taxon>Arachnida</taxon>
        <taxon>Araneae</taxon>
        <taxon>Araneomorphae</taxon>
        <taxon>Entelegynae</taxon>
        <taxon>Araneoidea</taxon>
        <taxon>Araneidae</taxon>
        <taxon>Araneus</taxon>
    </lineage>
</organism>
<keyword evidence="4" id="KW-1185">Reference proteome</keyword>
<reference evidence="3 4" key="1">
    <citation type="journal article" date="2019" name="Sci. Rep.">
        <title>Orb-weaving spider Araneus ventricosus genome elucidates the spidroin gene catalogue.</title>
        <authorList>
            <person name="Kono N."/>
            <person name="Nakamura H."/>
            <person name="Ohtoshi R."/>
            <person name="Moran D.A.P."/>
            <person name="Shinohara A."/>
            <person name="Yoshida Y."/>
            <person name="Fujiwara M."/>
            <person name="Mori M."/>
            <person name="Tomita M."/>
            <person name="Arakawa K."/>
        </authorList>
    </citation>
    <scope>NUCLEOTIDE SEQUENCE [LARGE SCALE GENOMIC DNA]</scope>
</reference>
<protein>
    <submittedName>
        <fullName evidence="3">Uncharacterized protein</fullName>
    </submittedName>
</protein>
<dbReference type="EMBL" id="BGPR01228472">
    <property type="protein sequence ID" value="GBL66029.1"/>
    <property type="molecule type" value="Genomic_DNA"/>
</dbReference>
<proteinExistence type="predicted"/>
<accession>A0A4Y1ZTC8</accession>
<comment type="caution">
    <text evidence="3">The sequence shown here is derived from an EMBL/GenBank/DDBJ whole genome shotgun (WGS) entry which is preliminary data.</text>
</comment>
<dbReference type="AlphaFoldDB" id="A0A4Y1ZTC8"/>
<dbReference type="EMBL" id="BGPR01228487">
    <property type="protein sequence ID" value="GBL66096.1"/>
    <property type="molecule type" value="Genomic_DNA"/>
</dbReference>
<evidence type="ECO:0000313" key="1">
    <source>
        <dbReference type="EMBL" id="GBL66029.1"/>
    </source>
</evidence>
<dbReference type="Proteomes" id="UP000499080">
    <property type="component" value="Unassembled WGS sequence"/>
</dbReference>
<evidence type="ECO:0000313" key="3">
    <source>
        <dbReference type="EMBL" id="GBL66183.1"/>
    </source>
</evidence>
<sequence length="99" mass="11636">MQKFDRELPKQKSEVAYLTVDSKETMPLPKLSASKAFYLRQIWFYNFGVHIVTESPVVAHFFTWTEDVASRGSNELARSLLTLREFNETLRSKDHLIIW</sequence>
<evidence type="ECO:0000313" key="4">
    <source>
        <dbReference type="Proteomes" id="UP000499080"/>
    </source>
</evidence>
<dbReference type="EMBL" id="BGPR01228507">
    <property type="protein sequence ID" value="GBL66183.1"/>
    <property type="molecule type" value="Genomic_DNA"/>
</dbReference>
<evidence type="ECO:0000313" key="2">
    <source>
        <dbReference type="EMBL" id="GBL66096.1"/>
    </source>
</evidence>
<dbReference type="OrthoDB" id="6417774at2759"/>
<name>A0A4Y1ZTC8_ARAVE</name>